<dbReference type="InterPro" id="IPR014052">
    <property type="entry name" value="DNA_primase_ssu_euk/arc"/>
</dbReference>
<dbReference type="EMBL" id="JAULJE010000007">
    <property type="protein sequence ID" value="KAK1341013.1"/>
    <property type="molecule type" value="Genomic_DNA"/>
</dbReference>
<evidence type="ECO:0000256" key="7">
    <source>
        <dbReference type="ARBA" id="ARBA00022723"/>
    </source>
</evidence>
<dbReference type="GO" id="GO:0006269">
    <property type="term" value="P:DNA replication, synthesis of primer"/>
    <property type="evidence" value="ECO:0007669"/>
    <property type="project" value="UniProtKB-KW"/>
</dbReference>
<evidence type="ECO:0000313" key="12">
    <source>
        <dbReference type="EMBL" id="KAK1341013.1"/>
    </source>
</evidence>
<evidence type="ECO:0000256" key="3">
    <source>
        <dbReference type="ARBA" id="ARBA00022515"/>
    </source>
</evidence>
<evidence type="ECO:0000256" key="9">
    <source>
        <dbReference type="ARBA" id="ARBA00044677"/>
    </source>
</evidence>
<comment type="similarity">
    <text evidence="1 10">Belongs to the eukaryotic-type primase small subunit family.</text>
</comment>
<dbReference type="EC" id="2.7.7.-" evidence="10"/>
<evidence type="ECO:0000313" key="13">
    <source>
        <dbReference type="Proteomes" id="UP001177744"/>
    </source>
</evidence>
<dbReference type="GO" id="GO:0046872">
    <property type="term" value="F:metal ion binding"/>
    <property type="evidence" value="ECO:0007669"/>
    <property type="project" value="UniProtKB-KW"/>
</dbReference>
<name>A0AA40I0Y9_CNENI</name>
<dbReference type="CDD" id="cd04860">
    <property type="entry name" value="AE_Prim_S"/>
    <property type="match status" value="1"/>
</dbReference>
<dbReference type="GO" id="GO:0005658">
    <property type="term" value="C:alpha DNA polymerase:primase complex"/>
    <property type="evidence" value="ECO:0007669"/>
    <property type="project" value="UniProtKB-ARBA"/>
</dbReference>
<keyword evidence="8" id="KW-0804">Transcription</keyword>
<keyword evidence="4 10" id="KW-0808">Transferase</keyword>
<protein>
    <recommendedName>
        <fullName evidence="10">DNA primase</fullName>
        <ecNumber evidence="10">2.7.7.-</ecNumber>
    </recommendedName>
</protein>
<keyword evidence="3 10" id="KW-0639">Primosome</keyword>
<dbReference type="Pfam" id="PF01896">
    <property type="entry name" value="DNA_primase_S"/>
    <property type="match status" value="2"/>
</dbReference>
<sequence>MEAFDPAELPELLKLYYRRLFPYAQYYRWLNYGGVIKNYFQHREFSFTLKDDIYIRYQSFNNQSDLEKEMQKMNPYKIDIGAVYSHRPNQHNTVKLGAFQAQEKELVFDIDMTDYDDVRRCCSSADICSKCWTLMTMAIRIIDRALKGKYQQCLSGGGQDVKKKVHLSERIHPFVRKSINIISKYFEEYALVDQDILGSKESCDKILALIPENILSQDHFYNDRHGYLLEWEIMLQYCFPRLDINVSKGINHLLKSPFSVHPKTGRISVPIDLQKVDQFDPFTVPTISSICHELDAISTNEEEKEENKTESDNKHRTRDYKKTSLGPYVKVFEKFLENLDKSRKGELLKKSGKTMPFPFSYLDLSIVV</sequence>
<keyword evidence="7" id="KW-0479">Metal-binding</keyword>
<comment type="catalytic activity">
    <reaction evidence="9">
        <text>ssDNA + n NTP = ssDNA/pppN(pN)n-1 hybrid + (n-1) diphosphate.</text>
        <dbReference type="EC" id="2.7.7.102"/>
    </reaction>
</comment>
<keyword evidence="5" id="KW-0548">Nucleotidyltransferase</keyword>
<feature type="region of interest" description="Disordered" evidence="11">
    <location>
        <begin position="298"/>
        <end position="319"/>
    </location>
</feature>
<keyword evidence="13" id="KW-1185">Reference proteome</keyword>
<evidence type="ECO:0000256" key="4">
    <source>
        <dbReference type="ARBA" id="ARBA00022679"/>
    </source>
</evidence>
<evidence type="ECO:0000256" key="1">
    <source>
        <dbReference type="ARBA" id="ARBA00009762"/>
    </source>
</evidence>
<accession>A0AA40I0Y9</accession>
<dbReference type="Proteomes" id="UP001177744">
    <property type="component" value="Unassembled WGS sequence"/>
</dbReference>
<dbReference type="AlphaFoldDB" id="A0AA40I0Y9"/>
<evidence type="ECO:0000256" key="10">
    <source>
        <dbReference type="RuleBase" id="RU003514"/>
    </source>
</evidence>
<organism evidence="12 13">
    <name type="scientific">Cnephaeus nilssonii</name>
    <name type="common">Northern bat</name>
    <name type="synonym">Eptesicus nilssonii</name>
    <dbReference type="NCBI Taxonomy" id="3371016"/>
    <lineage>
        <taxon>Eukaryota</taxon>
        <taxon>Metazoa</taxon>
        <taxon>Chordata</taxon>
        <taxon>Craniata</taxon>
        <taxon>Vertebrata</taxon>
        <taxon>Euteleostomi</taxon>
        <taxon>Mammalia</taxon>
        <taxon>Eutheria</taxon>
        <taxon>Laurasiatheria</taxon>
        <taxon>Chiroptera</taxon>
        <taxon>Yangochiroptera</taxon>
        <taxon>Vespertilionidae</taxon>
        <taxon>Cnephaeus</taxon>
    </lineage>
</organism>
<keyword evidence="6 10" id="KW-0235">DNA replication</keyword>
<dbReference type="SUPFAM" id="SSF56747">
    <property type="entry name" value="Prim-pol domain"/>
    <property type="match status" value="1"/>
</dbReference>
<evidence type="ECO:0000256" key="2">
    <source>
        <dbReference type="ARBA" id="ARBA00022478"/>
    </source>
</evidence>
<comment type="caution">
    <text evidence="12">The sequence shown here is derived from an EMBL/GenBank/DDBJ whole genome shotgun (WGS) entry which is preliminary data.</text>
</comment>
<dbReference type="Gene3D" id="3.90.920.10">
    <property type="entry name" value="DNA primase, PRIM domain"/>
    <property type="match status" value="3"/>
</dbReference>
<reference evidence="12" key="1">
    <citation type="submission" date="2023-06" db="EMBL/GenBank/DDBJ databases">
        <title>Reference genome for the Northern bat (Eptesicus nilssonii), a most northern bat species.</title>
        <authorList>
            <person name="Laine V.N."/>
            <person name="Pulliainen A.T."/>
            <person name="Lilley T.M."/>
        </authorList>
    </citation>
    <scope>NUCLEOTIDE SEQUENCE</scope>
    <source>
        <strain evidence="12">BLF_Eptnil</strain>
        <tissue evidence="12">Kidney</tissue>
    </source>
</reference>
<feature type="compositionally biased region" description="Basic and acidic residues" evidence="11">
    <location>
        <begin position="305"/>
        <end position="314"/>
    </location>
</feature>
<evidence type="ECO:0000256" key="5">
    <source>
        <dbReference type="ARBA" id="ARBA00022695"/>
    </source>
</evidence>
<dbReference type="GO" id="GO:0003899">
    <property type="term" value="F:DNA-directed RNA polymerase activity"/>
    <property type="evidence" value="ECO:0007669"/>
    <property type="project" value="InterPro"/>
</dbReference>
<proteinExistence type="inferred from homology"/>
<dbReference type="InterPro" id="IPR002755">
    <property type="entry name" value="DNA_primase_S"/>
</dbReference>
<keyword evidence="2 10" id="KW-0240">DNA-directed RNA polymerase</keyword>
<evidence type="ECO:0000256" key="11">
    <source>
        <dbReference type="SAM" id="MobiDB-lite"/>
    </source>
</evidence>
<dbReference type="PANTHER" id="PTHR10536">
    <property type="entry name" value="DNA PRIMASE SMALL SUBUNIT"/>
    <property type="match status" value="1"/>
</dbReference>
<gene>
    <name evidence="12" type="ORF">QTO34_017413</name>
</gene>
<evidence type="ECO:0000256" key="8">
    <source>
        <dbReference type="ARBA" id="ARBA00023163"/>
    </source>
</evidence>
<evidence type="ECO:0000256" key="6">
    <source>
        <dbReference type="ARBA" id="ARBA00022705"/>
    </source>
</evidence>